<dbReference type="Proteomes" id="UP000257109">
    <property type="component" value="Unassembled WGS sequence"/>
</dbReference>
<feature type="compositionally biased region" description="Basic and acidic residues" evidence="1">
    <location>
        <begin position="32"/>
        <end position="61"/>
    </location>
</feature>
<dbReference type="OrthoDB" id="1740536at2759"/>
<dbReference type="PANTHER" id="PTHR33223">
    <property type="entry name" value="CCHC-TYPE DOMAIN-CONTAINING PROTEIN"/>
    <property type="match status" value="1"/>
</dbReference>
<reference evidence="3" key="1">
    <citation type="submission" date="2018-05" db="EMBL/GenBank/DDBJ databases">
        <title>Draft genome of Mucuna pruriens seed.</title>
        <authorList>
            <person name="Nnadi N.E."/>
            <person name="Vos R."/>
            <person name="Hasami M.H."/>
            <person name="Devisetty U.K."/>
            <person name="Aguiy J.C."/>
        </authorList>
    </citation>
    <scope>NUCLEOTIDE SEQUENCE [LARGE SCALE GENOMIC DNA]</scope>
    <source>
        <strain evidence="3">JCA_2017</strain>
    </source>
</reference>
<protein>
    <recommendedName>
        <fullName evidence="2">Retrotransposon gag domain-containing protein</fullName>
    </recommendedName>
</protein>
<feature type="region of interest" description="Disordered" evidence="1">
    <location>
        <begin position="384"/>
        <end position="429"/>
    </location>
</feature>
<gene>
    <name evidence="3" type="ORF">CR513_03182</name>
</gene>
<dbReference type="PANTHER" id="PTHR33223:SF10">
    <property type="entry name" value="AMINOTRANSFERASE-LIKE PLANT MOBILE DOMAIN-CONTAINING PROTEIN"/>
    <property type="match status" value="1"/>
</dbReference>
<feature type="compositionally biased region" description="Basic and acidic residues" evidence="1">
    <location>
        <begin position="392"/>
        <end position="410"/>
    </location>
</feature>
<feature type="non-terminal residue" evidence="3">
    <location>
        <position position="1"/>
    </location>
</feature>
<accession>A0A371IAP1</accession>
<evidence type="ECO:0000313" key="3">
    <source>
        <dbReference type="EMBL" id="RDY12070.1"/>
    </source>
</evidence>
<proteinExistence type="predicted"/>
<feature type="compositionally biased region" description="Basic and acidic residues" evidence="1">
    <location>
        <begin position="417"/>
        <end position="429"/>
    </location>
</feature>
<dbReference type="Pfam" id="PF03732">
    <property type="entry name" value="Retrotrans_gag"/>
    <property type="match status" value="1"/>
</dbReference>
<dbReference type="InterPro" id="IPR005162">
    <property type="entry name" value="Retrotrans_gag_dom"/>
</dbReference>
<evidence type="ECO:0000259" key="2">
    <source>
        <dbReference type="Pfam" id="PF03732"/>
    </source>
</evidence>
<keyword evidence="4" id="KW-1185">Reference proteome</keyword>
<evidence type="ECO:0000256" key="1">
    <source>
        <dbReference type="SAM" id="MobiDB-lite"/>
    </source>
</evidence>
<feature type="domain" description="Retrotransposon gag" evidence="2">
    <location>
        <begin position="156"/>
        <end position="247"/>
    </location>
</feature>
<comment type="caution">
    <text evidence="3">The sequence shown here is derived from an EMBL/GenBank/DDBJ whole genome shotgun (WGS) entry which is preliminary data.</text>
</comment>
<dbReference type="EMBL" id="QJKJ01000533">
    <property type="protein sequence ID" value="RDY12070.1"/>
    <property type="molecule type" value="Genomic_DNA"/>
</dbReference>
<name>A0A371IAP1_MUCPR</name>
<evidence type="ECO:0000313" key="4">
    <source>
        <dbReference type="Proteomes" id="UP000257109"/>
    </source>
</evidence>
<organism evidence="3 4">
    <name type="scientific">Mucuna pruriens</name>
    <name type="common">Velvet bean</name>
    <name type="synonym">Dolichos pruriens</name>
    <dbReference type="NCBI Taxonomy" id="157652"/>
    <lineage>
        <taxon>Eukaryota</taxon>
        <taxon>Viridiplantae</taxon>
        <taxon>Streptophyta</taxon>
        <taxon>Embryophyta</taxon>
        <taxon>Tracheophyta</taxon>
        <taxon>Spermatophyta</taxon>
        <taxon>Magnoliopsida</taxon>
        <taxon>eudicotyledons</taxon>
        <taxon>Gunneridae</taxon>
        <taxon>Pentapetalae</taxon>
        <taxon>rosids</taxon>
        <taxon>fabids</taxon>
        <taxon>Fabales</taxon>
        <taxon>Fabaceae</taxon>
        <taxon>Papilionoideae</taxon>
        <taxon>50 kb inversion clade</taxon>
        <taxon>NPAAA clade</taxon>
        <taxon>indigoferoid/millettioid clade</taxon>
        <taxon>Phaseoleae</taxon>
        <taxon>Mucuna</taxon>
    </lineage>
</organism>
<feature type="region of interest" description="Disordered" evidence="1">
    <location>
        <begin position="30"/>
        <end position="61"/>
    </location>
</feature>
<sequence>MPITQNQASSTNEGEEDTLERLLRVVASLQARSDEQSRVSAEAEQRQAEAEERHRQAEERHQQAMRMAELREEELRQQIAALKAAGRPESVYKEDGRNSSFWGQPFLEEIDEAMIPPNFRELLIESFDGTQDPHAHLQAFQTQMYISGGSDRLSCKLFPGTLRGVAMQWMATLQPRSIHTFSDLARLFLSQFAANKAKKMEVADLFDIKQARGESLKDYLARFNMATVRVNDPDQKFFVKAFQKGLRVGPFSDALALRQSASMEEIRMRAEKHIEVEEDQAERIEADNAPLKSKQVDEHSKQNHTRIKQTKPHFTPLTERRTQILKEICHTRLLRFPQEPEGRVLGRNKDEWCDFHRTRGHSTEACWTLRYQLEQLAQEGRLSRYIQKTSRSPRDAEVERQNQRRPDRNNGRRSRSHSRDNIPRHHSNDLKGVASVKLTDLRTTEMAECQTVLTGANAMPLGIRQQVSVITFDDRDLKLGPPIQDEPMVISVVAAEYKVERVLIDQESSANILYWSVFEEWAY</sequence>
<dbReference type="AlphaFoldDB" id="A0A371IAP1"/>